<evidence type="ECO:0000313" key="2">
    <source>
        <dbReference type="Proteomes" id="UP000323597"/>
    </source>
</evidence>
<reference evidence="1 2" key="1">
    <citation type="submission" date="2019-07" db="EMBL/GenBank/DDBJ databases">
        <title>WGS assembly of Gossypium mustelinum.</title>
        <authorList>
            <person name="Chen Z.J."/>
            <person name="Sreedasyam A."/>
            <person name="Ando A."/>
            <person name="Song Q."/>
            <person name="De L."/>
            <person name="Hulse-Kemp A."/>
            <person name="Ding M."/>
            <person name="Ye W."/>
            <person name="Kirkbride R."/>
            <person name="Jenkins J."/>
            <person name="Plott C."/>
            <person name="Lovell J."/>
            <person name="Lin Y.-M."/>
            <person name="Vaughn R."/>
            <person name="Liu B."/>
            <person name="Li W."/>
            <person name="Simpson S."/>
            <person name="Scheffler B."/>
            <person name="Saski C."/>
            <person name="Grover C."/>
            <person name="Hu G."/>
            <person name="Conover J."/>
            <person name="Carlson J."/>
            <person name="Shu S."/>
            <person name="Boston L."/>
            <person name="Williams M."/>
            <person name="Peterson D."/>
            <person name="Mcgee K."/>
            <person name="Jones D."/>
            <person name="Wendel J."/>
            <person name="Stelly D."/>
            <person name="Grimwood J."/>
            <person name="Schmutz J."/>
        </authorList>
    </citation>
    <scope>NUCLEOTIDE SEQUENCE [LARGE SCALE GENOMIC DNA]</scope>
    <source>
        <strain evidence="1">1408120.09</strain>
    </source>
</reference>
<protein>
    <submittedName>
        <fullName evidence="1">Uncharacterized protein</fullName>
    </submittedName>
</protein>
<keyword evidence="2" id="KW-1185">Reference proteome</keyword>
<evidence type="ECO:0000313" key="1">
    <source>
        <dbReference type="EMBL" id="TYI94313.1"/>
    </source>
</evidence>
<name>A0A5D2VY73_GOSMU</name>
<dbReference type="EMBL" id="CM017650">
    <property type="protein sequence ID" value="TYI94313.1"/>
    <property type="molecule type" value="Genomic_DNA"/>
</dbReference>
<gene>
    <name evidence="1" type="ORF">E1A91_D02G194500v1</name>
</gene>
<sequence length="82" mass="9699">MYIYGCLPERKLVLLKIKKLLVAVPPMFLRISLTRRLIFSLMISIILYGNSSLMQVIEVQVLIIAHWVMMMETTNSRCFRFY</sequence>
<dbReference type="Proteomes" id="UP000323597">
    <property type="component" value="Chromosome D02"/>
</dbReference>
<dbReference type="AlphaFoldDB" id="A0A5D2VY73"/>
<organism evidence="1 2">
    <name type="scientific">Gossypium mustelinum</name>
    <name type="common">Cotton</name>
    <name type="synonym">Gossypium caicoense</name>
    <dbReference type="NCBI Taxonomy" id="34275"/>
    <lineage>
        <taxon>Eukaryota</taxon>
        <taxon>Viridiplantae</taxon>
        <taxon>Streptophyta</taxon>
        <taxon>Embryophyta</taxon>
        <taxon>Tracheophyta</taxon>
        <taxon>Spermatophyta</taxon>
        <taxon>Magnoliopsida</taxon>
        <taxon>eudicotyledons</taxon>
        <taxon>Gunneridae</taxon>
        <taxon>Pentapetalae</taxon>
        <taxon>rosids</taxon>
        <taxon>malvids</taxon>
        <taxon>Malvales</taxon>
        <taxon>Malvaceae</taxon>
        <taxon>Malvoideae</taxon>
        <taxon>Gossypium</taxon>
    </lineage>
</organism>
<accession>A0A5D2VY73</accession>
<proteinExistence type="predicted"/>